<comment type="caution">
    <text evidence="5">The sequence shown here is derived from an EMBL/GenBank/DDBJ whole genome shotgun (WGS) entry which is preliminary data.</text>
</comment>
<keyword evidence="1 2" id="KW-0443">Lipid metabolism</keyword>
<keyword evidence="2" id="KW-0378">Hydrolase</keyword>
<feature type="region of interest" description="Disordered" evidence="3">
    <location>
        <begin position="583"/>
        <end position="602"/>
    </location>
</feature>
<dbReference type="Pfam" id="PF01734">
    <property type="entry name" value="Patatin"/>
    <property type="match status" value="1"/>
</dbReference>
<evidence type="ECO:0000256" key="2">
    <source>
        <dbReference type="PROSITE-ProRule" id="PRU01161"/>
    </source>
</evidence>
<dbReference type="OrthoDB" id="197155at2759"/>
<feature type="short sequence motif" description="GXSXG" evidence="2">
    <location>
        <begin position="340"/>
        <end position="344"/>
    </location>
</feature>
<dbReference type="InterPro" id="IPR016035">
    <property type="entry name" value="Acyl_Trfase/lysoPLipase"/>
</dbReference>
<evidence type="ECO:0000313" key="6">
    <source>
        <dbReference type="Proteomes" id="UP001057455"/>
    </source>
</evidence>
<organism evidence="5 6">
    <name type="scientific">Babesia ovis</name>
    <dbReference type="NCBI Taxonomy" id="5869"/>
    <lineage>
        <taxon>Eukaryota</taxon>
        <taxon>Sar</taxon>
        <taxon>Alveolata</taxon>
        <taxon>Apicomplexa</taxon>
        <taxon>Aconoidasida</taxon>
        <taxon>Piroplasmida</taxon>
        <taxon>Babesiidae</taxon>
        <taxon>Babesia</taxon>
    </lineage>
</organism>
<comment type="caution">
    <text evidence="2">Lacks conserved residue(s) required for the propagation of feature annotation.</text>
</comment>
<evidence type="ECO:0000256" key="3">
    <source>
        <dbReference type="SAM" id="MobiDB-lite"/>
    </source>
</evidence>
<evidence type="ECO:0000259" key="4">
    <source>
        <dbReference type="PROSITE" id="PS51635"/>
    </source>
</evidence>
<dbReference type="PROSITE" id="PS51635">
    <property type="entry name" value="PNPLA"/>
    <property type="match status" value="1"/>
</dbReference>
<reference evidence="5" key="1">
    <citation type="submission" date="2019-12" db="EMBL/GenBank/DDBJ databases">
        <title>Genome sequence of Babesia ovis.</title>
        <authorList>
            <person name="Yamagishi J."/>
            <person name="Sevinc F."/>
            <person name="Xuan X."/>
        </authorList>
    </citation>
    <scope>NUCLEOTIDE SEQUENCE</scope>
    <source>
        <strain evidence="5">Selcuk</strain>
    </source>
</reference>
<protein>
    <recommendedName>
        <fullName evidence="4">PNPLA domain-containing protein</fullName>
    </recommendedName>
</protein>
<feature type="active site" description="Nucleophile" evidence="2">
    <location>
        <position position="342"/>
    </location>
</feature>
<accession>A0A9W5T9K0</accession>
<dbReference type="InterPro" id="IPR002641">
    <property type="entry name" value="PNPLA_dom"/>
</dbReference>
<dbReference type="Proteomes" id="UP001057455">
    <property type="component" value="Unassembled WGS sequence"/>
</dbReference>
<feature type="compositionally biased region" description="Acidic residues" evidence="3">
    <location>
        <begin position="148"/>
        <end position="164"/>
    </location>
</feature>
<dbReference type="CDD" id="cd07224">
    <property type="entry name" value="Pat_like"/>
    <property type="match status" value="1"/>
</dbReference>
<dbReference type="SUPFAM" id="SSF52151">
    <property type="entry name" value="FabD/lysophospholipase-like"/>
    <property type="match status" value="1"/>
</dbReference>
<sequence>MSMDASAMSTKLQRSFVTYNTGHIFGLTKDSWSSVKGVNKDVEEALLKLFTRLSPSGVDNVRRNSLDPPDSSWTPPSLYVKDFTHSDDNGSILRHFNMERVHSFLLEQGHIMDATENIDIVVDYRLRQAAELLRHMRSKAQFARGEGFLDDQEQSENVEQDGGDEDTKSPCRSKFKAYNSPFEIRLVTPERNQEFVSPNAPSIPLMFITIADELHKLLSAISNSQSKDLVQLEKACLHIDLFMGRKGCGLQYLRDILDDYQSWGYVALDDSVSLQKLTTVQQLIDTVKTVELSSIESLGRPVADVGFSFAPCGCMIPYHLGVLSFLSELNVINLATPLSGGSAGSLTVIASSSFKPNINELMLITEGICEDVRSKGSYHRLDDLVRTTVDESMEPGAFIAVNKRIGELRVAMAARRRFIYRGQQISEFHDNIDLRDALRASCNIPGVSASGAVYFRGQRCYDGYFAARINQHGCLDTAANRTVRINPFHSGRFEISLLRLDNRYVSPLLVTKDVYVVHYLRLKCLIKALWERKLTYESAGRVEEWIKEVTLMIDAYESMTKEGTSGCNAWSSLLNLWASNGCTRSRQPPSETTPQMSQESNISQESEPDLANLFMLVVASETALKVGPSSRLSTRNWSGSIGGVNLVRSYGRLGLVSIFTRRSSMLATPYCLIDWLQREISLSKGPGTRRSTNDAISNELALLRSLRHLVLPPLSLVYYYTEFPYLLPNGLNTLKRMSVAINSAEHADIRYVFDVGRSDAFRWLICEYIAFENWLDLRVRQLEELNDIADPVFRTWEHDRAAKETSSSDTPASNMHRRQHEYLRDRLDFIDQQSVTALLAKEEDASDRSIPASVQLERLQGRLARRAILLNAIDPHYSHLLSHNHLWKH</sequence>
<feature type="active site" description="Proton acceptor" evidence="2">
    <location>
        <position position="462"/>
    </location>
</feature>
<evidence type="ECO:0000313" key="5">
    <source>
        <dbReference type="EMBL" id="GFE53566.1"/>
    </source>
</evidence>
<dbReference type="GO" id="GO:0005811">
    <property type="term" value="C:lipid droplet"/>
    <property type="evidence" value="ECO:0007669"/>
    <property type="project" value="TreeGrafter"/>
</dbReference>
<dbReference type="EMBL" id="BLIY01000006">
    <property type="protein sequence ID" value="GFE53566.1"/>
    <property type="molecule type" value="Genomic_DNA"/>
</dbReference>
<evidence type="ECO:0000256" key="1">
    <source>
        <dbReference type="ARBA" id="ARBA00023098"/>
    </source>
</evidence>
<feature type="region of interest" description="Disordered" evidence="3">
    <location>
        <begin position="144"/>
        <end position="170"/>
    </location>
</feature>
<name>A0A9W5T9K0_BABOV</name>
<dbReference type="GO" id="GO:0016020">
    <property type="term" value="C:membrane"/>
    <property type="evidence" value="ECO:0007669"/>
    <property type="project" value="TreeGrafter"/>
</dbReference>
<dbReference type="AlphaFoldDB" id="A0A9W5T9K0"/>
<dbReference type="GO" id="GO:0004806">
    <property type="term" value="F:triacylglycerol lipase activity"/>
    <property type="evidence" value="ECO:0007669"/>
    <property type="project" value="TreeGrafter"/>
</dbReference>
<proteinExistence type="predicted"/>
<dbReference type="InterPro" id="IPR033562">
    <property type="entry name" value="PLPL"/>
</dbReference>
<keyword evidence="6" id="KW-1185">Reference proteome</keyword>
<dbReference type="PANTHER" id="PTHR12406:SF7">
    <property type="entry name" value="PATATIN-LIKE PHOSPHOLIPASE DOMAIN-CONTAINING PROTEIN 4"/>
    <property type="match status" value="1"/>
</dbReference>
<feature type="domain" description="PNPLA" evidence="4">
    <location>
        <begin position="307"/>
        <end position="476"/>
    </location>
</feature>
<dbReference type="GO" id="GO:0019433">
    <property type="term" value="P:triglyceride catabolic process"/>
    <property type="evidence" value="ECO:0007669"/>
    <property type="project" value="TreeGrafter"/>
</dbReference>
<keyword evidence="2" id="KW-0442">Lipid degradation</keyword>
<gene>
    <name evidence="5" type="ORF">BaOVIS_009700</name>
</gene>
<dbReference type="PANTHER" id="PTHR12406">
    <property type="entry name" value="CALCIUM-INDEPENDENT PHOSPHOLIPASE A2 IPLA2 -RELATED"/>
    <property type="match status" value="1"/>
</dbReference>
<dbReference type="GO" id="GO:0055088">
    <property type="term" value="P:lipid homeostasis"/>
    <property type="evidence" value="ECO:0007669"/>
    <property type="project" value="TreeGrafter"/>
</dbReference>
<dbReference type="GO" id="GO:0005737">
    <property type="term" value="C:cytoplasm"/>
    <property type="evidence" value="ECO:0007669"/>
    <property type="project" value="TreeGrafter"/>
</dbReference>